<keyword evidence="4" id="KW-1185">Reference proteome</keyword>
<dbReference type="PROSITE" id="PS50144">
    <property type="entry name" value="MATH"/>
    <property type="match status" value="2"/>
</dbReference>
<dbReference type="EMBL" id="KE343439">
    <property type="protein sequence ID" value="EXB29483.1"/>
    <property type="molecule type" value="Genomic_DNA"/>
</dbReference>
<dbReference type="SMART" id="SM00061">
    <property type="entry name" value="MATH"/>
    <property type="match status" value="2"/>
</dbReference>
<gene>
    <name evidence="3" type="ORF">L484_022155</name>
</gene>
<reference evidence="4" key="1">
    <citation type="submission" date="2013-01" db="EMBL/GenBank/DDBJ databases">
        <title>Draft Genome Sequence of a Mulberry Tree, Morus notabilis C.K. Schneid.</title>
        <authorList>
            <person name="He N."/>
            <person name="Zhao S."/>
        </authorList>
    </citation>
    <scope>NUCLEOTIDE SEQUENCE</scope>
</reference>
<dbReference type="InterPro" id="IPR002083">
    <property type="entry name" value="MATH/TRAF_dom"/>
</dbReference>
<sequence>MSREVSELVPLHPNMVLSEDPFSNQSYDPNYQSEFQTAPSSPPNKGSTTELSFPLLPKLLQQPKLNVSNVFSARDAVPSHHLLKIESFSSLSKAPIEKYVSEFEAGGYKWNLSIYPNGDKNKDGQDHISMYLEMVETSSLPAGWEVNAIFNFFVFDQLRDKYVGPQDATVRRFHCVKTQWGIETFIDLKTFNNPSNGYLVSDTCSFGVEVFVVKSTSKAERLLPIKNPVTFKHAWMFDSFSRKTQEYYESDFFVGGDYIWKIVFFPNGCQLEGHKRNYNIISLALRLEPLTLPPGTKLLVHFKFRIKDQKNGNHFDRNDSKLFGFNYLRRDIIDFMSLTKFKDPQNGFLVNDTCIIEAEFEVLGFVTVE</sequence>
<name>W9QKW9_9ROSA</name>
<dbReference type="STRING" id="981085.W9QKW9"/>
<accession>W9QKW9</accession>
<keyword evidence="3" id="KW-0378">Hydrolase</keyword>
<dbReference type="SUPFAM" id="SSF49599">
    <property type="entry name" value="TRAF domain-like"/>
    <property type="match status" value="2"/>
</dbReference>
<dbReference type="PANTHER" id="PTHR46162">
    <property type="entry name" value="TRAF-LIKE FAMILY PROTEIN"/>
    <property type="match status" value="1"/>
</dbReference>
<dbReference type="Proteomes" id="UP000030645">
    <property type="component" value="Unassembled WGS sequence"/>
</dbReference>
<feature type="region of interest" description="Disordered" evidence="1">
    <location>
        <begin position="1"/>
        <end position="50"/>
    </location>
</feature>
<dbReference type="PANTHER" id="PTHR46162:SF9">
    <property type="entry name" value="MATH DOMAIN-CONTAINING PROTEIN"/>
    <property type="match status" value="1"/>
</dbReference>
<feature type="domain" description="MATH" evidence="2">
    <location>
        <begin position="230"/>
        <end position="360"/>
    </location>
</feature>
<dbReference type="eggNOG" id="KOG1987">
    <property type="taxonomic scope" value="Eukaryota"/>
</dbReference>
<dbReference type="InterPro" id="IPR008974">
    <property type="entry name" value="TRAF-like"/>
</dbReference>
<evidence type="ECO:0000313" key="4">
    <source>
        <dbReference type="Proteomes" id="UP000030645"/>
    </source>
</evidence>
<evidence type="ECO:0000313" key="3">
    <source>
        <dbReference type="EMBL" id="EXB29483.1"/>
    </source>
</evidence>
<evidence type="ECO:0000256" key="1">
    <source>
        <dbReference type="SAM" id="MobiDB-lite"/>
    </source>
</evidence>
<dbReference type="OrthoDB" id="1185325at2759"/>
<organism evidence="3 4">
    <name type="scientific">Morus notabilis</name>
    <dbReference type="NCBI Taxonomy" id="981085"/>
    <lineage>
        <taxon>Eukaryota</taxon>
        <taxon>Viridiplantae</taxon>
        <taxon>Streptophyta</taxon>
        <taxon>Embryophyta</taxon>
        <taxon>Tracheophyta</taxon>
        <taxon>Spermatophyta</taxon>
        <taxon>Magnoliopsida</taxon>
        <taxon>eudicotyledons</taxon>
        <taxon>Gunneridae</taxon>
        <taxon>Pentapetalae</taxon>
        <taxon>rosids</taxon>
        <taxon>fabids</taxon>
        <taxon>Rosales</taxon>
        <taxon>Moraceae</taxon>
        <taxon>Moreae</taxon>
        <taxon>Morus</taxon>
    </lineage>
</organism>
<dbReference type="Gene3D" id="2.60.210.10">
    <property type="entry name" value="Apoptosis, Tumor Necrosis Factor Receptor Associated Protein 2, Chain A"/>
    <property type="match status" value="2"/>
</dbReference>
<dbReference type="CDD" id="cd00121">
    <property type="entry name" value="MATH"/>
    <property type="match status" value="2"/>
</dbReference>
<feature type="compositionally biased region" description="Polar residues" evidence="1">
    <location>
        <begin position="21"/>
        <end position="50"/>
    </location>
</feature>
<feature type="domain" description="MATH" evidence="2">
    <location>
        <begin position="78"/>
        <end position="210"/>
    </location>
</feature>
<dbReference type="KEGG" id="mnt:21404977"/>
<protein>
    <submittedName>
        <fullName evidence="3">Ubiquitin carboxyl-terminal hydrolase 12</fullName>
    </submittedName>
</protein>
<dbReference type="GO" id="GO:0016787">
    <property type="term" value="F:hydrolase activity"/>
    <property type="evidence" value="ECO:0007669"/>
    <property type="project" value="UniProtKB-KW"/>
</dbReference>
<evidence type="ECO:0000259" key="2">
    <source>
        <dbReference type="PROSITE" id="PS50144"/>
    </source>
</evidence>
<dbReference type="AlphaFoldDB" id="W9QKW9"/>
<dbReference type="Pfam" id="PF22486">
    <property type="entry name" value="MATH_2"/>
    <property type="match status" value="2"/>
</dbReference>
<proteinExistence type="predicted"/>